<evidence type="ECO:0000256" key="1">
    <source>
        <dbReference type="ARBA" id="ARBA00023015"/>
    </source>
</evidence>
<keyword evidence="1" id="KW-0805">Transcription regulation</keyword>
<dbReference type="InterPro" id="IPR054015">
    <property type="entry name" value="ExsA-like_N"/>
</dbReference>
<keyword evidence="2" id="KW-0238">DNA-binding</keyword>
<evidence type="ECO:0000259" key="4">
    <source>
        <dbReference type="PROSITE" id="PS01124"/>
    </source>
</evidence>
<dbReference type="Gene3D" id="1.10.10.60">
    <property type="entry name" value="Homeodomain-like"/>
    <property type="match status" value="1"/>
</dbReference>
<gene>
    <name evidence="5" type="ORF">DRW42_13215</name>
</gene>
<sequence>MEIQRLNIGTPGIVYSVGWHNHMLLEELIDQHLIVHILSGEMRLIGQDSDQLYRTGDTVLVCKNYLIKCIGVGIEKRQRYESIVFVLDEKLLEDYALKYEIPRSRGGLTSNRGIVLLSSSLALSSLFDSLDAYRKSGKQLSEPMRRHKLEEAILALAEQGHHIFESLFDFPQPGKIDLKAFMLRNYMFNIPISRFASLTGRSVSTFRRDFQQNFGMKASVWLVQKRLSQALQLLREGNRPIDVYLDVGFADISHFSRAFKKDFGYPPSQVRKQINPRPLGN</sequence>
<reference evidence="5 6" key="1">
    <citation type="submission" date="2018-07" db="EMBL/GenBank/DDBJ databases">
        <title>A draft genome of a endophytic bacteria, a new species of Pedobacter.</title>
        <authorList>
            <person name="Zhang Z.D."/>
            <person name="Chen Z.J."/>
        </authorList>
    </citation>
    <scope>NUCLEOTIDE SEQUENCE [LARGE SCALE GENOMIC DNA]</scope>
    <source>
        <strain evidence="5 6">RS10</strain>
    </source>
</reference>
<evidence type="ECO:0000256" key="3">
    <source>
        <dbReference type="ARBA" id="ARBA00023163"/>
    </source>
</evidence>
<dbReference type="SUPFAM" id="SSF46689">
    <property type="entry name" value="Homeodomain-like"/>
    <property type="match status" value="1"/>
</dbReference>
<keyword evidence="6" id="KW-1185">Reference proteome</keyword>
<dbReference type="GO" id="GO:0003700">
    <property type="term" value="F:DNA-binding transcription factor activity"/>
    <property type="evidence" value="ECO:0007669"/>
    <property type="project" value="InterPro"/>
</dbReference>
<protein>
    <submittedName>
        <fullName evidence="5">AraC family transcriptional regulator</fullName>
    </submittedName>
</protein>
<dbReference type="AlphaFoldDB" id="A0A366L0A5"/>
<dbReference type="PANTHER" id="PTHR46796:SF12">
    <property type="entry name" value="HTH-TYPE DNA-BINDING TRANSCRIPTIONAL ACTIVATOR EUTR"/>
    <property type="match status" value="1"/>
</dbReference>
<dbReference type="PANTHER" id="PTHR46796">
    <property type="entry name" value="HTH-TYPE TRANSCRIPTIONAL ACTIVATOR RHAS-RELATED"/>
    <property type="match status" value="1"/>
</dbReference>
<organism evidence="5 6">
    <name type="scientific">Pedobacter miscanthi</name>
    <dbReference type="NCBI Taxonomy" id="2259170"/>
    <lineage>
        <taxon>Bacteria</taxon>
        <taxon>Pseudomonadati</taxon>
        <taxon>Bacteroidota</taxon>
        <taxon>Sphingobacteriia</taxon>
        <taxon>Sphingobacteriales</taxon>
        <taxon>Sphingobacteriaceae</taxon>
        <taxon>Pedobacter</taxon>
    </lineage>
</organism>
<dbReference type="PROSITE" id="PS01124">
    <property type="entry name" value="HTH_ARAC_FAMILY_2"/>
    <property type="match status" value="1"/>
</dbReference>
<keyword evidence="3" id="KW-0804">Transcription</keyword>
<evidence type="ECO:0000256" key="2">
    <source>
        <dbReference type="ARBA" id="ARBA00023125"/>
    </source>
</evidence>
<dbReference type="InterPro" id="IPR018060">
    <property type="entry name" value="HTH_AraC"/>
</dbReference>
<feature type="domain" description="HTH araC/xylS-type" evidence="4">
    <location>
        <begin position="176"/>
        <end position="273"/>
    </location>
</feature>
<proteinExistence type="predicted"/>
<evidence type="ECO:0000313" key="6">
    <source>
        <dbReference type="Proteomes" id="UP000252081"/>
    </source>
</evidence>
<dbReference type="SMART" id="SM00342">
    <property type="entry name" value="HTH_ARAC"/>
    <property type="match status" value="1"/>
</dbReference>
<dbReference type="InterPro" id="IPR009057">
    <property type="entry name" value="Homeodomain-like_sf"/>
</dbReference>
<dbReference type="EMBL" id="QNQU01000010">
    <property type="protein sequence ID" value="RBQ06734.1"/>
    <property type="molecule type" value="Genomic_DNA"/>
</dbReference>
<name>A0A366L0A5_9SPHI</name>
<evidence type="ECO:0000313" key="5">
    <source>
        <dbReference type="EMBL" id="RBQ06734.1"/>
    </source>
</evidence>
<dbReference type="GO" id="GO:0043565">
    <property type="term" value="F:sequence-specific DNA binding"/>
    <property type="evidence" value="ECO:0007669"/>
    <property type="project" value="InterPro"/>
</dbReference>
<dbReference type="RefSeq" id="WP_113949297.1">
    <property type="nucleotide sequence ID" value="NZ_QNQU01000010.1"/>
</dbReference>
<accession>A0A366L0A5</accession>
<comment type="caution">
    <text evidence="5">The sequence shown here is derived from an EMBL/GenBank/DDBJ whole genome shotgun (WGS) entry which is preliminary data.</text>
</comment>
<dbReference type="Pfam" id="PF22200">
    <property type="entry name" value="ExsA_N"/>
    <property type="match status" value="1"/>
</dbReference>
<dbReference type="Proteomes" id="UP000252081">
    <property type="component" value="Unassembled WGS sequence"/>
</dbReference>
<dbReference type="Pfam" id="PF12833">
    <property type="entry name" value="HTH_18"/>
    <property type="match status" value="1"/>
</dbReference>
<dbReference type="OrthoDB" id="4480133at2"/>
<dbReference type="InterPro" id="IPR050204">
    <property type="entry name" value="AraC_XylS_family_regulators"/>
</dbReference>